<comment type="caution">
    <text evidence="4">The sequence shown here is derived from an EMBL/GenBank/DDBJ whole genome shotgun (WGS) entry which is preliminary data.</text>
</comment>
<keyword evidence="5" id="KW-1185">Reference proteome</keyword>
<feature type="region of interest" description="Disordered" evidence="3">
    <location>
        <begin position="133"/>
        <end position="156"/>
    </location>
</feature>
<name>A0A316FNF4_9ACTN</name>
<dbReference type="PRINTS" id="PR00081">
    <property type="entry name" value="GDHRDH"/>
</dbReference>
<dbReference type="Gene3D" id="3.40.50.720">
    <property type="entry name" value="NAD(P)-binding Rossmann-like Domain"/>
    <property type="match status" value="1"/>
</dbReference>
<reference evidence="4 5" key="1">
    <citation type="submission" date="2018-05" db="EMBL/GenBank/DDBJ databases">
        <title>Genomic Encyclopedia of Archaeal and Bacterial Type Strains, Phase II (KMG-II): from individual species to whole genera.</title>
        <authorList>
            <person name="Goeker M."/>
        </authorList>
    </citation>
    <scope>NUCLEOTIDE SEQUENCE [LARGE SCALE GENOMIC DNA]</scope>
    <source>
        <strain evidence="4 5">DSM 45184</strain>
    </source>
</reference>
<evidence type="ECO:0000256" key="2">
    <source>
        <dbReference type="ARBA" id="ARBA00023002"/>
    </source>
</evidence>
<dbReference type="EMBL" id="QGGR01000004">
    <property type="protein sequence ID" value="PWK49735.1"/>
    <property type="molecule type" value="Genomic_DNA"/>
</dbReference>
<evidence type="ECO:0000256" key="3">
    <source>
        <dbReference type="SAM" id="MobiDB-lite"/>
    </source>
</evidence>
<evidence type="ECO:0000313" key="4">
    <source>
        <dbReference type="EMBL" id="PWK49735.1"/>
    </source>
</evidence>
<keyword evidence="2" id="KW-0560">Oxidoreductase</keyword>
<dbReference type="InterPro" id="IPR036291">
    <property type="entry name" value="NAD(P)-bd_dom_sf"/>
</dbReference>
<dbReference type="PANTHER" id="PTHR24320">
    <property type="entry name" value="RETINOL DEHYDROGENASE"/>
    <property type="match status" value="1"/>
</dbReference>
<comment type="similarity">
    <text evidence="1">Belongs to the short-chain dehydrogenases/reductases (SDR) family.</text>
</comment>
<dbReference type="Pfam" id="PF00106">
    <property type="entry name" value="adh_short"/>
    <property type="match status" value="1"/>
</dbReference>
<gene>
    <name evidence="4" type="ORF">BC793_104410</name>
</gene>
<accession>A0A316FNF4</accession>
<dbReference type="Proteomes" id="UP000245697">
    <property type="component" value="Unassembled WGS sequence"/>
</dbReference>
<evidence type="ECO:0000313" key="5">
    <source>
        <dbReference type="Proteomes" id="UP000245697"/>
    </source>
</evidence>
<protein>
    <submittedName>
        <fullName evidence="4">NAD(P)-dependent dehydrogenase (Short-subunit alcohol dehydrogenase family)</fullName>
    </submittedName>
</protein>
<organism evidence="4 5">
    <name type="scientific">Actinoplanes xinjiangensis</name>
    <dbReference type="NCBI Taxonomy" id="512350"/>
    <lineage>
        <taxon>Bacteria</taxon>
        <taxon>Bacillati</taxon>
        <taxon>Actinomycetota</taxon>
        <taxon>Actinomycetes</taxon>
        <taxon>Micromonosporales</taxon>
        <taxon>Micromonosporaceae</taxon>
        <taxon>Actinoplanes</taxon>
    </lineage>
</organism>
<sequence>MATIVVTGGSSGVGLAAAKQFAARGDEVVLVGRDPRRLADAVAQVRAAAGGTEPPHFRADFERLDEVRALAGDLLAGFPAIDVLANNAGGMINDFRRTADGFEATFQGNHLAPFLLTSLLRERLRGGRVVNTASRAHMRGRPDPDRPAGDPESYNPWQAYGAGKSANILFAAEAARRWPDVFSVSFHPGVVRTNFGAGRTVRLFYRYAPFLVTPEKAGELLVWLATAPETELVSGGYYVGHTLTRPAAHARDAALAGRLWEASAEAVNK</sequence>
<feature type="compositionally biased region" description="Basic and acidic residues" evidence="3">
    <location>
        <begin position="140"/>
        <end position="149"/>
    </location>
</feature>
<evidence type="ECO:0000256" key="1">
    <source>
        <dbReference type="ARBA" id="ARBA00006484"/>
    </source>
</evidence>
<dbReference type="SUPFAM" id="SSF51735">
    <property type="entry name" value="NAD(P)-binding Rossmann-fold domains"/>
    <property type="match status" value="1"/>
</dbReference>
<dbReference type="PANTHER" id="PTHR24320:SF148">
    <property type="entry name" value="NAD(P)-BINDING ROSSMANN-FOLD SUPERFAMILY PROTEIN"/>
    <property type="match status" value="1"/>
</dbReference>
<dbReference type="AlphaFoldDB" id="A0A316FNF4"/>
<dbReference type="RefSeq" id="WP_170167226.1">
    <property type="nucleotide sequence ID" value="NZ_BONA01000026.1"/>
</dbReference>
<dbReference type="GO" id="GO:0016491">
    <property type="term" value="F:oxidoreductase activity"/>
    <property type="evidence" value="ECO:0007669"/>
    <property type="project" value="UniProtKB-KW"/>
</dbReference>
<proteinExistence type="inferred from homology"/>
<dbReference type="InterPro" id="IPR002347">
    <property type="entry name" value="SDR_fam"/>
</dbReference>